<gene>
    <name evidence="2" type="ORF">BerOc1_00573</name>
</gene>
<keyword evidence="3" id="KW-1185">Reference proteome</keyword>
<reference evidence="2 3" key="1">
    <citation type="submission" date="2015-09" db="EMBL/GenBank/DDBJ databases">
        <title>Genome of Desulfovibrio dechloracetivorans BerOc1, a mercury methylating strain isolated from highly hydrocarbons and metals contaminated coastal sediments.</title>
        <authorList>
            <person name="Goni Urriza M."/>
            <person name="Gassie C."/>
            <person name="Bouchez O."/>
            <person name="Klopp C."/>
            <person name="Ranchou-Peyruse A."/>
            <person name="Remy G."/>
        </authorList>
    </citation>
    <scope>NUCLEOTIDE SEQUENCE [LARGE SCALE GENOMIC DNA]</scope>
    <source>
        <strain evidence="2 3">BerOc1</strain>
    </source>
</reference>
<protein>
    <recommendedName>
        <fullName evidence="1">Spore protein YkvP/CgeB glycosyl transferase-like domain-containing protein</fullName>
    </recommendedName>
</protein>
<organism evidence="2 3">
    <name type="scientific">Pseudodesulfovibrio hydrargyri</name>
    <dbReference type="NCBI Taxonomy" id="2125990"/>
    <lineage>
        <taxon>Bacteria</taxon>
        <taxon>Pseudomonadati</taxon>
        <taxon>Thermodesulfobacteriota</taxon>
        <taxon>Desulfovibrionia</taxon>
        <taxon>Desulfovibrionales</taxon>
        <taxon>Desulfovibrionaceae</taxon>
    </lineage>
</organism>
<dbReference type="EMBL" id="LKAQ01000001">
    <property type="protein sequence ID" value="OIQ52101.1"/>
    <property type="molecule type" value="Genomic_DNA"/>
</dbReference>
<dbReference type="AlphaFoldDB" id="A0A1J5MZV7"/>
<comment type="caution">
    <text evidence="2">The sequence shown here is derived from an EMBL/GenBank/DDBJ whole genome shotgun (WGS) entry which is preliminary data.</text>
</comment>
<name>A0A1J5MZV7_9BACT</name>
<sequence>MNNVPRPRHISIRDELGLAKSMPADKSHFEWRVNPALDEAPVIFLGLGPEPDKIPEWFDLPDNETFFYLDTPDFTGQIDGWLDRVPANFRPMAPENFTVASSARAHVVRYLPAQKAFPSFYGPLTARLTLADRPRPRLTRTVWLPVDNDALLVEELARAFADAGWRVVRIDHESLGKHPGRVLPDYLQEGVPDLFFSINFRGLDHFGLGQAILREAGVKVAVWMVDNPFNLLTAVKTEAWRELSLFVTDHSFIGPLIENGARRVTHLPLAASPALFQSGGTLPDHARDIEGKLIFVGRSQFPDREKFFAGETVPEDAAALVTDATGPTRFDYHWWRERLGIAPLWPGNRVRAVGAGAEFASNLWKKRCLNAAGRITIFGDDGWKDLDAPDADVRPVVDYYAHLPALYRTAGVVLNVTGMQLPAGLNQRNFDVWCAGGFLLTDTHPGLRIFPDELVEPVAYSRPADIHDMVIRRRERSPENRALRRAWRECILRDHTYANRVETIFRAMNLLSAQKA</sequence>
<feature type="domain" description="Spore protein YkvP/CgeB glycosyl transferase-like" evidence="1">
    <location>
        <begin position="372"/>
        <end position="505"/>
    </location>
</feature>
<accession>A0A1J5MZV7</accession>
<evidence type="ECO:0000313" key="2">
    <source>
        <dbReference type="EMBL" id="OIQ52101.1"/>
    </source>
</evidence>
<dbReference type="Pfam" id="PF13524">
    <property type="entry name" value="Glyco_trans_1_2"/>
    <property type="match status" value="1"/>
</dbReference>
<evidence type="ECO:0000313" key="3">
    <source>
        <dbReference type="Proteomes" id="UP000181901"/>
    </source>
</evidence>
<dbReference type="Proteomes" id="UP000181901">
    <property type="component" value="Unassembled WGS sequence"/>
</dbReference>
<dbReference type="InterPro" id="IPR055259">
    <property type="entry name" value="YkvP/CgeB_Glyco_trans-like"/>
</dbReference>
<proteinExistence type="predicted"/>
<evidence type="ECO:0000259" key="1">
    <source>
        <dbReference type="Pfam" id="PF13524"/>
    </source>
</evidence>